<dbReference type="RefSeq" id="WP_345580099.1">
    <property type="nucleotide sequence ID" value="NZ_BAABDQ010000071.1"/>
</dbReference>
<comment type="caution">
    <text evidence="2">The sequence shown here is derived from an EMBL/GenBank/DDBJ whole genome shotgun (WGS) entry which is preliminary data.</text>
</comment>
<gene>
    <name evidence="2" type="ORF">GCM10022419_131810</name>
</gene>
<reference evidence="3" key="1">
    <citation type="journal article" date="2019" name="Int. J. Syst. Evol. Microbiol.">
        <title>The Global Catalogue of Microorganisms (GCM) 10K type strain sequencing project: providing services to taxonomists for standard genome sequencing and annotation.</title>
        <authorList>
            <consortium name="The Broad Institute Genomics Platform"/>
            <consortium name="The Broad Institute Genome Sequencing Center for Infectious Disease"/>
            <person name="Wu L."/>
            <person name="Ma J."/>
        </authorList>
    </citation>
    <scope>NUCLEOTIDE SEQUENCE [LARGE SCALE GENOMIC DNA]</scope>
    <source>
        <strain evidence="3">JCM 17326</strain>
    </source>
</reference>
<evidence type="ECO:0000313" key="2">
    <source>
        <dbReference type="EMBL" id="GAA3623785.1"/>
    </source>
</evidence>
<accession>A0ABP7A2R2</accession>
<evidence type="ECO:0000313" key="3">
    <source>
        <dbReference type="Proteomes" id="UP001500630"/>
    </source>
</evidence>
<evidence type="ECO:0008006" key="4">
    <source>
        <dbReference type="Google" id="ProtNLM"/>
    </source>
</evidence>
<feature type="compositionally biased region" description="Pro residues" evidence="1">
    <location>
        <begin position="140"/>
        <end position="165"/>
    </location>
</feature>
<organism evidence="2 3">
    <name type="scientific">Nonomuraea rosea</name>
    <dbReference type="NCBI Taxonomy" id="638574"/>
    <lineage>
        <taxon>Bacteria</taxon>
        <taxon>Bacillati</taxon>
        <taxon>Actinomycetota</taxon>
        <taxon>Actinomycetes</taxon>
        <taxon>Streptosporangiales</taxon>
        <taxon>Streptosporangiaceae</taxon>
        <taxon>Nonomuraea</taxon>
    </lineage>
</organism>
<sequence length="165" mass="17381">MGLELLIGYAVAYLVRKWKRVAGRADAEVDHALDSGMDRLHEVVRAKLGEDPALVRLEREAARGVESERSVQRVQLAIADAAEDDTTFAAQLEQAVAHLRDHDPIGTASAGDHGVAVNRDMHIKADRGSVAAGVIHGSVPPLPSFPPSPPGAEPPNPSQPGPASA</sequence>
<evidence type="ECO:0000256" key="1">
    <source>
        <dbReference type="SAM" id="MobiDB-lite"/>
    </source>
</evidence>
<name>A0ABP7A2R2_9ACTN</name>
<dbReference type="EMBL" id="BAABDQ010000071">
    <property type="protein sequence ID" value="GAA3623785.1"/>
    <property type="molecule type" value="Genomic_DNA"/>
</dbReference>
<dbReference type="Proteomes" id="UP001500630">
    <property type="component" value="Unassembled WGS sequence"/>
</dbReference>
<feature type="region of interest" description="Disordered" evidence="1">
    <location>
        <begin position="134"/>
        <end position="165"/>
    </location>
</feature>
<proteinExistence type="predicted"/>
<protein>
    <recommendedName>
        <fullName evidence="4">Chromosome partitioning protein</fullName>
    </recommendedName>
</protein>
<keyword evidence="3" id="KW-1185">Reference proteome</keyword>